<name>A0A6P1T1M1_9RHOB</name>
<evidence type="ECO:0000313" key="12">
    <source>
        <dbReference type="Proteomes" id="UP000464495"/>
    </source>
</evidence>
<dbReference type="SUPFAM" id="SSF158791">
    <property type="entry name" value="MgtE N-terminal domain-like"/>
    <property type="match status" value="1"/>
</dbReference>
<reference evidence="11 12" key="1">
    <citation type="submission" date="2019-12" db="EMBL/GenBank/DDBJ databases">
        <title>Complete genome sequence of Algicella marina strain 9Alg 56(T) isolated from the red alga Tichocarpus crinitus.</title>
        <authorList>
            <person name="Kim S.-G."/>
            <person name="Nedashkovskaya O.I."/>
        </authorList>
    </citation>
    <scope>NUCLEOTIDE SEQUENCE [LARGE SCALE GENOMIC DNA]</scope>
    <source>
        <strain evidence="11 12">9Alg 56</strain>
    </source>
</reference>
<dbReference type="SMART" id="SM00116">
    <property type="entry name" value="CBS"/>
    <property type="match status" value="2"/>
</dbReference>
<evidence type="ECO:0000256" key="9">
    <source>
        <dbReference type="RuleBase" id="RU362011"/>
    </source>
</evidence>
<organism evidence="11 12">
    <name type="scientific">Algicella marina</name>
    <dbReference type="NCBI Taxonomy" id="2683284"/>
    <lineage>
        <taxon>Bacteria</taxon>
        <taxon>Pseudomonadati</taxon>
        <taxon>Pseudomonadota</taxon>
        <taxon>Alphaproteobacteria</taxon>
        <taxon>Rhodobacterales</taxon>
        <taxon>Paracoccaceae</taxon>
        <taxon>Algicella</taxon>
    </lineage>
</organism>
<dbReference type="KEGG" id="amaq:GO499_10290"/>
<dbReference type="PANTHER" id="PTHR43773">
    <property type="entry name" value="MAGNESIUM TRANSPORTER MGTE"/>
    <property type="match status" value="1"/>
</dbReference>
<dbReference type="InterPro" id="IPR038076">
    <property type="entry name" value="MgtE_N_sf"/>
</dbReference>
<dbReference type="GO" id="GO:0046872">
    <property type="term" value="F:metal ion binding"/>
    <property type="evidence" value="ECO:0007669"/>
    <property type="project" value="UniProtKB-KW"/>
</dbReference>
<dbReference type="SUPFAM" id="SSF54631">
    <property type="entry name" value="CBS-domain pair"/>
    <property type="match status" value="1"/>
</dbReference>
<feature type="transmembrane region" description="Helical" evidence="9">
    <location>
        <begin position="405"/>
        <end position="426"/>
    </location>
</feature>
<protein>
    <recommendedName>
        <fullName evidence="9">Magnesium transporter MgtE</fullName>
    </recommendedName>
</protein>
<keyword evidence="6 9" id="KW-1133">Transmembrane helix</keyword>
<dbReference type="Pfam" id="PF00571">
    <property type="entry name" value="CBS"/>
    <property type="match status" value="2"/>
</dbReference>
<dbReference type="NCBIfam" id="TIGR00400">
    <property type="entry name" value="mgtE"/>
    <property type="match status" value="1"/>
</dbReference>
<keyword evidence="9" id="KW-1003">Cell membrane</keyword>
<proteinExistence type="inferred from homology"/>
<dbReference type="InterPro" id="IPR006667">
    <property type="entry name" value="SLC41_membr_dom"/>
</dbReference>
<dbReference type="Gene3D" id="1.25.60.10">
    <property type="entry name" value="MgtE N-terminal domain-like"/>
    <property type="match status" value="1"/>
</dbReference>
<dbReference type="InterPro" id="IPR006669">
    <property type="entry name" value="MgtE_transporter"/>
</dbReference>
<dbReference type="Gene3D" id="1.10.357.20">
    <property type="entry name" value="SLC41 divalent cation transporters, integral membrane domain"/>
    <property type="match status" value="1"/>
</dbReference>
<dbReference type="Proteomes" id="UP000464495">
    <property type="component" value="Chromosome"/>
</dbReference>
<keyword evidence="4 9" id="KW-0812">Transmembrane</keyword>
<keyword evidence="12" id="KW-1185">Reference proteome</keyword>
<comment type="subunit">
    <text evidence="9">Homodimer.</text>
</comment>
<dbReference type="GO" id="GO:0005886">
    <property type="term" value="C:plasma membrane"/>
    <property type="evidence" value="ECO:0007669"/>
    <property type="project" value="UniProtKB-SubCell"/>
</dbReference>
<dbReference type="InterPro" id="IPR006668">
    <property type="entry name" value="Mg_transptr_MgtE_intracell_dom"/>
</dbReference>
<dbReference type="EMBL" id="CP046620">
    <property type="protein sequence ID" value="QHQ35543.1"/>
    <property type="molecule type" value="Genomic_DNA"/>
</dbReference>
<dbReference type="PANTHER" id="PTHR43773:SF1">
    <property type="entry name" value="MAGNESIUM TRANSPORTER MGTE"/>
    <property type="match status" value="1"/>
</dbReference>
<comment type="similarity">
    <text evidence="2 9">Belongs to the SLC41A transporter family.</text>
</comment>
<accession>A0A6P1T1M1</accession>
<keyword evidence="8" id="KW-0129">CBS domain</keyword>
<keyword evidence="5 9" id="KW-0460">Magnesium</keyword>
<dbReference type="Pfam" id="PF03448">
    <property type="entry name" value="MgtE_N"/>
    <property type="match status" value="1"/>
</dbReference>
<dbReference type="CDD" id="cd04606">
    <property type="entry name" value="CBS_pair_Mg_transporter"/>
    <property type="match status" value="1"/>
</dbReference>
<dbReference type="RefSeq" id="WP_161862103.1">
    <property type="nucleotide sequence ID" value="NZ_CP046620.1"/>
</dbReference>
<keyword evidence="7 9" id="KW-0472">Membrane</keyword>
<dbReference type="InterPro" id="IPR000644">
    <property type="entry name" value="CBS_dom"/>
</dbReference>
<evidence type="ECO:0000256" key="5">
    <source>
        <dbReference type="ARBA" id="ARBA00022842"/>
    </source>
</evidence>
<evidence type="ECO:0000256" key="4">
    <source>
        <dbReference type="ARBA" id="ARBA00022692"/>
    </source>
</evidence>
<feature type="transmembrane region" description="Helical" evidence="9">
    <location>
        <begin position="377"/>
        <end position="399"/>
    </location>
</feature>
<feature type="transmembrane region" description="Helical" evidence="9">
    <location>
        <begin position="438"/>
        <end position="465"/>
    </location>
</feature>
<evidence type="ECO:0000256" key="3">
    <source>
        <dbReference type="ARBA" id="ARBA00022448"/>
    </source>
</evidence>
<keyword evidence="3 9" id="KW-0813">Transport</keyword>
<dbReference type="InterPro" id="IPR036739">
    <property type="entry name" value="SLC41_membr_dom_sf"/>
</dbReference>
<dbReference type="PROSITE" id="PS51371">
    <property type="entry name" value="CBS"/>
    <property type="match status" value="2"/>
</dbReference>
<evidence type="ECO:0000256" key="7">
    <source>
        <dbReference type="ARBA" id="ARBA00023136"/>
    </source>
</evidence>
<keyword evidence="9" id="KW-0479">Metal-binding</keyword>
<dbReference type="SMART" id="SM00924">
    <property type="entry name" value="MgtE_N"/>
    <property type="match status" value="1"/>
</dbReference>
<evidence type="ECO:0000256" key="6">
    <source>
        <dbReference type="ARBA" id="ARBA00022989"/>
    </source>
</evidence>
<comment type="caution">
    <text evidence="9">Lacks conserved residue(s) required for the propagation of feature annotation.</text>
</comment>
<dbReference type="SUPFAM" id="SSF161093">
    <property type="entry name" value="MgtE membrane domain-like"/>
    <property type="match status" value="1"/>
</dbReference>
<evidence type="ECO:0000256" key="8">
    <source>
        <dbReference type="PROSITE-ProRule" id="PRU00703"/>
    </source>
</evidence>
<dbReference type="Gene3D" id="3.10.580.10">
    <property type="entry name" value="CBS-domain"/>
    <property type="match status" value="1"/>
</dbReference>
<evidence type="ECO:0000313" key="11">
    <source>
        <dbReference type="EMBL" id="QHQ35543.1"/>
    </source>
</evidence>
<gene>
    <name evidence="11" type="primary">mgtE</name>
    <name evidence="11" type="ORF">GO499_10290</name>
</gene>
<feature type="domain" description="CBS" evidence="10">
    <location>
        <begin position="221"/>
        <end position="278"/>
    </location>
</feature>
<dbReference type="AlphaFoldDB" id="A0A6P1T1M1"/>
<feature type="domain" description="CBS" evidence="10">
    <location>
        <begin position="158"/>
        <end position="220"/>
    </location>
</feature>
<comment type="subcellular location">
    <subcellularLocation>
        <location evidence="9">Cell membrane</location>
        <topology evidence="9">Multi-pass membrane protein</topology>
    </subcellularLocation>
    <subcellularLocation>
        <location evidence="1">Membrane</location>
        <topology evidence="1">Multi-pass membrane protein</topology>
    </subcellularLocation>
</comment>
<comment type="function">
    <text evidence="9">Acts as a magnesium transporter.</text>
</comment>
<evidence type="ECO:0000256" key="1">
    <source>
        <dbReference type="ARBA" id="ARBA00004141"/>
    </source>
</evidence>
<evidence type="ECO:0000259" key="10">
    <source>
        <dbReference type="PROSITE" id="PS51371"/>
    </source>
</evidence>
<dbReference type="InterPro" id="IPR046342">
    <property type="entry name" value="CBS_dom_sf"/>
</dbReference>
<feature type="transmembrane region" description="Helical" evidence="9">
    <location>
        <begin position="310"/>
        <end position="336"/>
    </location>
</feature>
<dbReference type="GO" id="GO:0015095">
    <property type="term" value="F:magnesium ion transmembrane transporter activity"/>
    <property type="evidence" value="ECO:0007669"/>
    <property type="project" value="UniProtKB-UniRule"/>
</dbReference>
<sequence>MSETDDVTEGQDSGEEAKEDAYAINAATVDGILAAVELGAQARLVELLEPLHEADIADLLEQITTSERHKLLDVWGEEMDGAFLYELEEGVRDDIVEYLDDKVLASAMSEMETDDVVYLVEDLDEEQQEKVLESLDLADRVAVEASLQYDEDSAGRLMSREMVTAPEHWTVGEAIDYMRAHEDLPEDFYKVILVDPAMKVVGTVPLGTIMANRREKSLKDIADLEPRVFPVDESAEDVAYAFNQYHMISAPVVDGDGRLVGVITIDDAMDVLEDAAEEDMKRLAGLGDEELSDSVWETAKLRFPWLGVNLITAILASVVIAQFEAVIAAIVALAVLMPIVASMGGNGATQTLTVAVRALATRDLTSSNAFRIVRREVLVGLLNGAVFAIIIGIVGLVWFGSPMLGVVIGVAMIINMVVAGLAGILIPMGLERAGADPALASGAFVTTVTDVVGFFAFLGLAATLLL</sequence>
<dbReference type="Pfam" id="PF01769">
    <property type="entry name" value="MgtE"/>
    <property type="match status" value="1"/>
</dbReference>
<evidence type="ECO:0000256" key="2">
    <source>
        <dbReference type="ARBA" id="ARBA00009749"/>
    </source>
</evidence>